<gene>
    <name evidence="8" type="ORF">ABT57_08160</name>
</gene>
<sequence>MQDYGIWTVITPLVTITLAVLTRQVILSLLAGALVGYTVMADFNPLVGVQHTLDNIIDVFASAGNTRSILFCFMVGGIIRLVQVTGGTQGMVHWLTEKANVINNRYAVQLLAMITTMLIFIESSISLMSAGTVTRDLASRYNISREKMAYIIQSSCVSSCSSVMMNGWGAAMMAIIGVQISNGFLQGEPFNILLHSIPYNLMAWFSLASVLFYIFSQKSWGPMAVADRRAASGKALRDGAFPIAGHDDVELITSDSRGHPLNFVIPLATTVIMVPIGLYITGDGNIAHGSGSTAVFWAVMAGTAVSFVYFLCRNILTVDEFFTHLLAGYSSMMPLGAIMTLAFLMGNLSAELHTGQYITQSIEGVLPAGFSASFVFLIAALMSLATGTSWGTFAIMIPIGVQISAATGIDPHLMIGAAISGSIFGDMTSPISDTGIVSSMATGNDHVDHIRTQFPYVLLTGMAATLCFAVFGWISLG</sequence>
<feature type="transmembrane region" description="Helical" evidence="6">
    <location>
        <begin position="261"/>
        <end position="282"/>
    </location>
</feature>
<comment type="caution">
    <text evidence="8">The sequence shown here is derived from an EMBL/GenBank/DDBJ whole genome shotgun (WGS) entry which is preliminary data.</text>
</comment>
<evidence type="ECO:0000259" key="7">
    <source>
        <dbReference type="Pfam" id="PF03553"/>
    </source>
</evidence>
<accession>A0A0J1K834</accession>
<feature type="transmembrane region" description="Helical" evidence="6">
    <location>
        <begin position="365"/>
        <end position="386"/>
    </location>
</feature>
<protein>
    <submittedName>
        <fullName evidence="8">Sodium:proton antiporter</fullName>
    </submittedName>
</protein>
<keyword evidence="2" id="KW-1003">Cell membrane</keyword>
<feature type="transmembrane region" description="Helical" evidence="6">
    <location>
        <begin position="324"/>
        <end position="345"/>
    </location>
</feature>
<proteinExistence type="predicted"/>
<comment type="subcellular location">
    <subcellularLocation>
        <location evidence="1">Cell membrane</location>
        <topology evidence="1">Multi-pass membrane protein</topology>
    </subcellularLocation>
</comment>
<feature type="transmembrane region" description="Helical" evidence="6">
    <location>
        <begin position="25"/>
        <end position="47"/>
    </location>
</feature>
<dbReference type="PANTHER" id="PTHR43478:SF1">
    <property type="entry name" value="NA+_H+ ANTIPORTER NHAC-LIKE C-TERMINAL DOMAIN-CONTAINING PROTEIN"/>
    <property type="match status" value="1"/>
</dbReference>
<organism evidence="8 9">
    <name type="scientific">Photobacterium ganghwense</name>
    <dbReference type="NCBI Taxonomy" id="320778"/>
    <lineage>
        <taxon>Bacteria</taxon>
        <taxon>Pseudomonadati</taxon>
        <taxon>Pseudomonadota</taxon>
        <taxon>Gammaproteobacteria</taxon>
        <taxon>Vibrionales</taxon>
        <taxon>Vibrionaceae</taxon>
        <taxon>Photobacterium</taxon>
    </lineage>
</organism>
<feature type="transmembrane region" description="Helical" evidence="6">
    <location>
        <begin position="106"/>
        <end position="128"/>
    </location>
</feature>
<feature type="domain" description="Na+/H+ antiporter NhaC-like C-terminal" evidence="7">
    <location>
        <begin position="168"/>
        <end position="473"/>
    </location>
</feature>
<feature type="transmembrane region" description="Helical" evidence="6">
    <location>
        <begin position="197"/>
        <end position="215"/>
    </location>
</feature>
<keyword evidence="3 6" id="KW-0812">Transmembrane</keyword>
<evidence type="ECO:0000313" key="8">
    <source>
        <dbReference type="EMBL" id="KLV10502.1"/>
    </source>
</evidence>
<evidence type="ECO:0000313" key="9">
    <source>
        <dbReference type="Proteomes" id="UP000035909"/>
    </source>
</evidence>
<feature type="transmembrane region" description="Helical" evidence="6">
    <location>
        <begin position="294"/>
        <end position="312"/>
    </location>
</feature>
<feature type="transmembrane region" description="Helical" evidence="6">
    <location>
        <begin position="456"/>
        <end position="476"/>
    </location>
</feature>
<evidence type="ECO:0000256" key="3">
    <source>
        <dbReference type="ARBA" id="ARBA00022692"/>
    </source>
</evidence>
<reference evidence="8 9" key="1">
    <citation type="submission" date="2015-05" db="EMBL/GenBank/DDBJ databases">
        <title>Photobacterium galathea sp. nov.</title>
        <authorList>
            <person name="Machado H."/>
            <person name="Gram L."/>
        </authorList>
    </citation>
    <scope>NUCLEOTIDE SEQUENCE [LARGE SCALE GENOMIC DNA]</scope>
    <source>
        <strain evidence="8 9">DSM 22954</strain>
    </source>
</reference>
<feature type="transmembrane region" description="Helical" evidence="6">
    <location>
        <begin position="149"/>
        <end position="177"/>
    </location>
</feature>
<dbReference type="EMBL" id="LDOU01000006">
    <property type="protein sequence ID" value="KLV10502.1"/>
    <property type="molecule type" value="Genomic_DNA"/>
</dbReference>
<dbReference type="PANTHER" id="PTHR43478">
    <property type="entry name" value="NA+/H+ ANTIPORTER-RELATED"/>
    <property type="match status" value="1"/>
</dbReference>
<dbReference type="PATRIC" id="fig|320778.3.peg.1770"/>
<dbReference type="RefSeq" id="WP_047884667.1">
    <property type="nucleotide sequence ID" value="NZ_LDOU01000006.1"/>
</dbReference>
<feature type="transmembrane region" description="Helical" evidence="6">
    <location>
        <begin position="68"/>
        <end position="86"/>
    </location>
</feature>
<evidence type="ECO:0000256" key="6">
    <source>
        <dbReference type="SAM" id="Phobius"/>
    </source>
</evidence>
<dbReference type="InterPro" id="IPR018461">
    <property type="entry name" value="Na/H_Antiport_NhaC-like_C"/>
</dbReference>
<evidence type="ECO:0000256" key="1">
    <source>
        <dbReference type="ARBA" id="ARBA00004651"/>
    </source>
</evidence>
<dbReference type="STRING" id="320778.ABT57_08160"/>
<keyword evidence="4 6" id="KW-1133">Transmembrane helix</keyword>
<evidence type="ECO:0000256" key="4">
    <source>
        <dbReference type="ARBA" id="ARBA00022989"/>
    </source>
</evidence>
<name>A0A0J1K834_9GAMM</name>
<dbReference type="Proteomes" id="UP000035909">
    <property type="component" value="Unassembled WGS sequence"/>
</dbReference>
<dbReference type="OrthoDB" id="9762978at2"/>
<evidence type="ECO:0000256" key="2">
    <source>
        <dbReference type="ARBA" id="ARBA00022475"/>
    </source>
</evidence>
<evidence type="ECO:0000256" key="5">
    <source>
        <dbReference type="ARBA" id="ARBA00023136"/>
    </source>
</evidence>
<keyword evidence="9" id="KW-1185">Reference proteome</keyword>
<dbReference type="Pfam" id="PF03553">
    <property type="entry name" value="Na_H_antiporter"/>
    <property type="match status" value="1"/>
</dbReference>
<keyword evidence="5 6" id="KW-0472">Membrane</keyword>
<dbReference type="AlphaFoldDB" id="A0A0J1K834"/>
<dbReference type="GO" id="GO:0005886">
    <property type="term" value="C:plasma membrane"/>
    <property type="evidence" value="ECO:0007669"/>
    <property type="project" value="UniProtKB-SubCell"/>
</dbReference>